<name>A0A5N5KNN5_9ROSI</name>
<evidence type="ECO:0000256" key="2">
    <source>
        <dbReference type="ARBA" id="ARBA00023002"/>
    </source>
</evidence>
<accession>A0A5N5KNN5</accession>
<feature type="domain" description="Aldehyde dehydrogenase" evidence="5">
    <location>
        <begin position="33"/>
        <end position="148"/>
    </location>
</feature>
<evidence type="ECO:0000313" key="6">
    <source>
        <dbReference type="EMBL" id="KAB5531999.1"/>
    </source>
</evidence>
<proteinExistence type="inferred from homology"/>
<evidence type="ECO:0000313" key="7">
    <source>
        <dbReference type="Proteomes" id="UP000326939"/>
    </source>
</evidence>
<evidence type="ECO:0000259" key="5">
    <source>
        <dbReference type="Pfam" id="PF00171"/>
    </source>
</evidence>
<dbReference type="PANTHER" id="PTHR11699">
    <property type="entry name" value="ALDEHYDE DEHYDROGENASE-RELATED"/>
    <property type="match status" value="1"/>
</dbReference>
<dbReference type="InterPro" id="IPR015590">
    <property type="entry name" value="Aldehyde_DH_dom"/>
</dbReference>
<dbReference type="GO" id="GO:0016620">
    <property type="term" value="F:oxidoreductase activity, acting on the aldehyde or oxo group of donors, NAD or NADP as acceptor"/>
    <property type="evidence" value="ECO:0007669"/>
    <property type="project" value="InterPro"/>
</dbReference>
<evidence type="ECO:0000256" key="1">
    <source>
        <dbReference type="ARBA" id="ARBA00009986"/>
    </source>
</evidence>
<dbReference type="EMBL" id="VDCV01000012">
    <property type="protein sequence ID" value="KAB5531999.1"/>
    <property type="molecule type" value="Genomic_DNA"/>
</dbReference>
<dbReference type="InterPro" id="IPR016162">
    <property type="entry name" value="Ald_DH_N"/>
</dbReference>
<feature type="domain" description="Aldehyde dehydrogenase" evidence="5">
    <location>
        <begin position="179"/>
        <end position="238"/>
    </location>
</feature>
<reference evidence="7" key="1">
    <citation type="journal article" date="2019" name="Gigascience">
        <title>De novo genome assembly of the endangered Acer yangbiense, a plant species with extremely small populations endemic to Yunnan Province, China.</title>
        <authorList>
            <person name="Yang J."/>
            <person name="Wariss H.M."/>
            <person name="Tao L."/>
            <person name="Zhang R."/>
            <person name="Yun Q."/>
            <person name="Hollingsworth P."/>
            <person name="Dao Z."/>
            <person name="Luo G."/>
            <person name="Guo H."/>
            <person name="Ma Y."/>
            <person name="Sun W."/>
        </authorList>
    </citation>
    <scope>NUCLEOTIDE SEQUENCE [LARGE SCALE GENOMIC DNA]</scope>
    <source>
        <strain evidence="7">cv. br00</strain>
    </source>
</reference>
<sequence>MDVDKNLLKTLPKEFGCAPSEPISFHTQPISFLRHLIDTPHCLKLAFTGSTKTGKIILELAAKSNLKPVTLELGGKSPFIVCEDADVDKVVEVAHHALFFNQGQCCCDGSRTYIHEHVYDEFIEKAKARALRRIVGDPFKKGVEQGPQEFEISPLLCLRSKLVTATKGLMRNVLSTPSNLRRYIRSGVESNATLECGGQRFGSEGYFIQPTVFSNVQDDMLITQDEIFGPVQSILKFK</sequence>
<comment type="caution">
    <text evidence="6">The sequence shown here is derived from an EMBL/GenBank/DDBJ whole genome shotgun (WGS) entry which is preliminary data.</text>
</comment>
<dbReference type="Proteomes" id="UP000326939">
    <property type="component" value="Chromosome 12"/>
</dbReference>
<evidence type="ECO:0000256" key="3">
    <source>
        <dbReference type="PROSITE-ProRule" id="PRU10007"/>
    </source>
</evidence>
<protein>
    <recommendedName>
        <fullName evidence="5">Aldehyde dehydrogenase domain-containing protein</fullName>
    </recommendedName>
</protein>
<keyword evidence="2 4" id="KW-0560">Oxidoreductase</keyword>
<dbReference type="SUPFAM" id="SSF53720">
    <property type="entry name" value="ALDH-like"/>
    <property type="match status" value="1"/>
</dbReference>
<dbReference type="Pfam" id="PF00171">
    <property type="entry name" value="Aldedh"/>
    <property type="match status" value="2"/>
</dbReference>
<organism evidence="6 7">
    <name type="scientific">Salix brachista</name>
    <dbReference type="NCBI Taxonomy" id="2182728"/>
    <lineage>
        <taxon>Eukaryota</taxon>
        <taxon>Viridiplantae</taxon>
        <taxon>Streptophyta</taxon>
        <taxon>Embryophyta</taxon>
        <taxon>Tracheophyta</taxon>
        <taxon>Spermatophyta</taxon>
        <taxon>Magnoliopsida</taxon>
        <taxon>eudicotyledons</taxon>
        <taxon>Gunneridae</taxon>
        <taxon>Pentapetalae</taxon>
        <taxon>rosids</taxon>
        <taxon>fabids</taxon>
        <taxon>Malpighiales</taxon>
        <taxon>Salicaceae</taxon>
        <taxon>Saliceae</taxon>
        <taxon>Salix</taxon>
    </lineage>
</organism>
<comment type="similarity">
    <text evidence="1 4">Belongs to the aldehyde dehydrogenase family.</text>
</comment>
<dbReference type="AlphaFoldDB" id="A0A5N5KNN5"/>
<evidence type="ECO:0000256" key="4">
    <source>
        <dbReference type="RuleBase" id="RU003345"/>
    </source>
</evidence>
<dbReference type="InterPro" id="IPR016163">
    <property type="entry name" value="Ald_DH_C"/>
</dbReference>
<feature type="active site" evidence="3">
    <location>
        <position position="72"/>
    </location>
</feature>
<dbReference type="Gene3D" id="3.40.605.10">
    <property type="entry name" value="Aldehyde Dehydrogenase, Chain A, domain 1"/>
    <property type="match status" value="1"/>
</dbReference>
<dbReference type="Gene3D" id="3.40.309.10">
    <property type="entry name" value="Aldehyde Dehydrogenase, Chain A, domain 2"/>
    <property type="match status" value="1"/>
</dbReference>
<keyword evidence="7" id="KW-1185">Reference proteome</keyword>
<dbReference type="InterPro" id="IPR029510">
    <property type="entry name" value="Ald_DH_CS_GLU"/>
</dbReference>
<gene>
    <name evidence="6" type="ORF">DKX38_018669</name>
</gene>
<dbReference type="PROSITE" id="PS00687">
    <property type="entry name" value="ALDEHYDE_DEHYDR_GLU"/>
    <property type="match status" value="1"/>
</dbReference>
<dbReference type="InterPro" id="IPR016161">
    <property type="entry name" value="Ald_DH/histidinol_DH"/>
</dbReference>